<dbReference type="PANTHER" id="PTHR34069">
    <property type="entry name" value="3-OXOACYL-[ACYL-CARRIER-PROTEIN] SYNTHASE 3"/>
    <property type="match status" value="1"/>
</dbReference>
<evidence type="ECO:0000313" key="6">
    <source>
        <dbReference type="Proteomes" id="UP000245166"/>
    </source>
</evidence>
<feature type="domain" description="Beta-ketoacyl-[acyl-carrier-protein] synthase III C-terminal" evidence="3">
    <location>
        <begin position="226"/>
        <end position="312"/>
    </location>
</feature>
<evidence type="ECO:0000313" key="5">
    <source>
        <dbReference type="EMBL" id="PWD49805.1"/>
    </source>
</evidence>
<evidence type="ECO:0000259" key="4">
    <source>
        <dbReference type="Pfam" id="PF08545"/>
    </source>
</evidence>
<dbReference type="GO" id="GO:0006633">
    <property type="term" value="P:fatty acid biosynthetic process"/>
    <property type="evidence" value="ECO:0007669"/>
    <property type="project" value="InterPro"/>
</dbReference>
<keyword evidence="6" id="KW-1185">Reference proteome</keyword>
<dbReference type="PANTHER" id="PTHR34069:SF2">
    <property type="entry name" value="BETA-KETOACYL-[ACYL-CARRIER-PROTEIN] SYNTHASE III"/>
    <property type="match status" value="1"/>
</dbReference>
<gene>
    <name evidence="5" type="ORF">C8046_02940</name>
</gene>
<proteinExistence type="predicted"/>
<dbReference type="Proteomes" id="UP000245166">
    <property type="component" value="Unassembled WGS sequence"/>
</dbReference>
<dbReference type="GO" id="GO:0004315">
    <property type="term" value="F:3-oxoacyl-[acyl-carrier-protein] synthase activity"/>
    <property type="evidence" value="ECO:0007669"/>
    <property type="project" value="InterPro"/>
</dbReference>
<comment type="caution">
    <text evidence="5">The sequence shown here is derived from an EMBL/GenBank/DDBJ whole genome shotgun (WGS) entry which is preliminary data.</text>
</comment>
<dbReference type="Pfam" id="PF08545">
    <property type="entry name" value="ACP_syn_III"/>
    <property type="match status" value="1"/>
</dbReference>
<dbReference type="Gene3D" id="3.40.47.10">
    <property type="match status" value="1"/>
</dbReference>
<protein>
    <submittedName>
        <fullName evidence="5">Ketoacyl-ACP synthase III</fullName>
    </submittedName>
</protein>
<name>A0A2U1ZS36_9MICO</name>
<evidence type="ECO:0000256" key="1">
    <source>
        <dbReference type="ARBA" id="ARBA00022679"/>
    </source>
</evidence>
<accession>A0A2U1ZS36</accession>
<evidence type="ECO:0000256" key="2">
    <source>
        <dbReference type="ARBA" id="ARBA00023315"/>
    </source>
</evidence>
<dbReference type="SUPFAM" id="SSF53901">
    <property type="entry name" value="Thiolase-like"/>
    <property type="match status" value="1"/>
</dbReference>
<dbReference type="Pfam" id="PF08541">
    <property type="entry name" value="ACP_syn_III_C"/>
    <property type="match status" value="1"/>
</dbReference>
<dbReference type="InterPro" id="IPR013747">
    <property type="entry name" value="ACP_syn_III_C"/>
</dbReference>
<reference evidence="5 6" key="1">
    <citation type="submission" date="2018-03" db="EMBL/GenBank/DDBJ databases">
        <title>Genome assembly of novel Miniimonas species PCH200.</title>
        <authorList>
            <person name="Thakur V."/>
            <person name="Kumar V."/>
            <person name="Singh D."/>
        </authorList>
    </citation>
    <scope>NUCLEOTIDE SEQUENCE [LARGE SCALE GENOMIC DNA]</scope>
    <source>
        <strain evidence="5 6">PCH200</strain>
    </source>
</reference>
<dbReference type="CDD" id="cd00830">
    <property type="entry name" value="KAS_III"/>
    <property type="match status" value="1"/>
</dbReference>
<dbReference type="InterPro" id="IPR016039">
    <property type="entry name" value="Thiolase-like"/>
</dbReference>
<dbReference type="InterPro" id="IPR013751">
    <property type="entry name" value="ACP_syn_III_N"/>
</dbReference>
<dbReference type="AlphaFoldDB" id="A0A2U1ZS36"/>
<sequence>MVTSPELDTAHGRAPGETLARSGVAERRWVDAGETSSMMAAAAVDRALAAAGLAPGDLDAVIVSAVAPEQPMPTTAVLVLDALGVDGGRCDAFDVNASCVGFLTGLRIAQDGLDAGRWDRVAVVATEIASKGLDHRHTEASALFGDGAGAAVLGRTAAGEGSAVLASRSAVWPEAAQACRIEAGGTRWNPMTPPDHPGAYLFQMDGAALLRQVARHLPGFLRDLEQRSGLDLAAVDVVVPHQASAVGLRYLRSFVPGEAVVDVLADHGNQVSASLPSALDHAIRSGRLERGATVLLLGTGAGLTLAATALRY</sequence>
<dbReference type="EMBL" id="PYHR01000002">
    <property type="protein sequence ID" value="PWD49805.1"/>
    <property type="molecule type" value="Genomic_DNA"/>
</dbReference>
<keyword evidence="2" id="KW-0012">Acyltransferase</keyword>
<evidence type="ECO:0000259" key="3">
    <source>
        <dbReference type="Pfam" id="PF08541"/>
    </source>
</evidence>
<feature type="domain" description="Beta-ketoacyl-[acyl-carrier-protein] synthase III N-terminal" evidence="4">
    <location>
        <begin position="93"/>
        <end position="167"/>
    </location>
</feature>
<organism evidence="5 6">
    <name type="scientific">Serinibacter arcticus</name>
    <dbReference type="NCBI Taxonomy" id="1655435"/>
    <lineage>
        <taxon>Bacteria</taxon>
        <taxon>Bacillati</taxon>
        <taxon>Actinomycetota</taxon>
        <taxon>Actinomycetes</taxon>
        <taxon>Micrococcales</taxon>
        <taxon>Beutenbergiaceae</taxon>
        <taxon>Serinibacter</taxon>
    </lineage>
</organism>
<keyword evidence="1" id="KW-0808">Transferase</keyword>
<dbReference type="GO" id="GO:0044550">
    <property type="term" value="P:secondary metabolite biosynthetic process"/>
    <property type="evidence" value="ECO:0007669"/>
    <property type="project" value="TreeGrafter"/>
</dbReference>